<dbReference type="EMBL" id="CP065725">
    <property type="protein sequence ID" value="QPT40429.1"/>
    <property type="molecule type" value="Genomic_DNA"/>
</dbReference>
<dbReference type="EMBL" id="UGSB01000001">
    <property type="protein sequence ID" value="SUA51084.1"/>
    <property type="molecule type" value="Genomic_DNA"/>
</dbReference>
<evidence type="ECO:0000313" key="4">
    <source>
        <dbReference type="Proteomes" id="UP000594903"/>
    </source>
</evidence>
<keyword evidence="4" id="KW-1185">Reference proteome</keyword>
<dbReference type="OrthoDB" id="9256031at2"/>
<evidence type="ECO:0000313" key="2">
    <source>
        <dbReference type="EMBL" id="SUA51084.1"/>
    </source>
</evidence>
<dbReference type="STRING" id="1122619.GCA_000373745_01027"/>
<reference evidence="1 4" key="2">
    <citation type="submission" date="2020-12" db="EMBL/GenBank/DDBJ databases">
        <title>FDA dAtabase for Regulatory Grade micrObial Sequences (FDA-ARGOS): Supporting development and validation of Infectious Disease Dx tests.</title>
        <authorList>
            <person name="Sproer C."/>
            <person name="Gronow S."/>
            <person name="Severitt S."/>
            <person name="Schroder I."/>
            <person name="Tallon L."/>
            <person name="Sadzewicz L."/>
            <person name="Zhao X."/>
            <person name="Boylan J."/>
            <person name="Ott S."/>
            <person name="Bowen H."/>
            <person name="Vavikolanu K."/>
            <person name="Mehta A."/>
            <person name="Aluvathingal J."/>
            <person name="Nadendla S."/>
            <person name="Lowell S."/>
            <person name="Myers T."/>
            <person name="Yan Y."/>
            <person name="Sichtig H."/>
        </authorList>
    </citation>
    <scope>NUCLEOTIDE SEQUENCE [LARGE SCALE GENOMIC DNA]</scope>
    <source>
        <strain evidence="1 4">FDAARGOS_872</strain>
    </source>
</reference>
<evidence type="ECO:0000313" key="1">
    <source>
        <dbReference type="EMBL" id="QPT40429.1"/>
    </source>
</evidence>
<accession>A0A378XD45</accession>
<dbReference type="AlphaFoldDB" id="A0A378XD45"/>
<dbReference type="Proteomes" id="UP000594903">
    <property type="component" value="Chromosome"/>
</dbReference>
<organism evidence="2 3">
    <name type="scientific">Oligella ureolytica</name>
    <dbReference type="NCBI Taxonomy" id="90244"/>
    <lineage>
        <taxon>Bacteria</taxon>
        <taxon>Pseudomonadati</taxon>
        <taxon>Pseudomonadota</taxon>
        <taxon>Betaproteobacteria</taxon>
        <taxon>Burkholderiales</taxon>
        <taxon>Alcaligenaceae</taxon>
        <taxon>Oligella</taxon>
    </lineage>
</organism>
<sequence>MSTGKYEEPLPCGGKLKVTKSSWEISYYFSGPDLRYNGTFVSVPGRAIEQYISAFEENWAEYQQLKKAIPSGGDFSKPGKMGMDIRIGNHFEGVCIQSYHMPLKSREHLDKLISGYRYAAQRAPQIQNFLASL</sequence>
<name>A0A378XD45_9BURK</name>
<reference evidence="2 3" key="1">
    <citation type="submission" date="2018-06" db="EMBL/GenBank/DDBJ databases">
        <authorList>
            <consortium name="Pathogen Informatics"/>
            <person name="Doyle S."/>
        </authorList>
    </citation>
    <scope>NUCLEOTIDE SEQUENCE [LARGE SCALE GENOMIC DNA]</scope>
    <source>
        <strain evidence="2 3">NCTC11997</strain>
    </source>
</reference>
<dbReference type="RefSeq" id="WP_018574212.1">
    <property type="nucleotide sequence ID" value="NZ_CP065725.1"/>
</dbReference>
<evidence type="ECO:0000313" key="3">
    <source>
        <dbReference type="Proteomes" id="UP000254603"/>
    </source>
</evidence>
<gene>
    <name evidence="1" type="ORF">I6G29_02080</name>
    <name evidence="2" type="ORF">NCTC11997_00465</name>
</gene>
<protein>
    <submittedName>
        <fullName evidence="2">Uncharacterized protein</fullName>
    </submittedName>
</protein>
<proteinExistence type="predicted"/>
<dbReference type="Proteomes" id="UP000254603">
    <property type="component" value="Unassembled WGS sequence"/>
</dbReference>